<keyword evidence="1" id="KW-0805">Transcription regulation</keyword>
<name>A0ABP7MQ51_9MICO</name>
<evidence type="ECO:0000313" key="6">
    <source>
        <dbReference type="EMBL" id="GAA3927620.1"/>
    </source>
</evidence>
<evidence type="ECO:0000256" key="2">
    <source>
        <dbReference type="ARBA" id="ARBA00023125"/>
    </source>
</evidence>
<dbReference type="Proteomes" id="UP001501591">
    <property type="component" value="Unassembled WGS sequence"/>
</dbReference>
<dbReference type="Gene3D" id="1.10.357.10">
    <property type="entry name" value="Tetracycline Repressor, domain 2"/>
    <property type="match status" value="1"/>
</dbReference>
<dbReference type="PROSITE" id="PS01081">
    <property type="entry name" value="HTH_TETR_1"/>
    <property type="match status" value="1"/>
</dbReference>
<evidence type="ECO:0000256" key="3">
    <source>
        <dbReference type="ARBA" id="ARBA00023163"/>
    </source>
</evidence>
<protein>
    <submittedName>
        <fullName evidence="6">TetR/AcrR family transcriptional regulator</fullName>
    </submittedName>
</protein>
<dbReference type="InterPro" id="IPR001647">
    <property type="entry name" value="HTH_TetR"/>
</dbReference>
<dbReference type="RefSeq" id="WP_344817748.1">
    <property type="nucleotide sequence ID" value="NZ_BAABCP010000001.1"/>
</dbReference>
<organism evidence="6 7">
    <name type="scientific">Microbacterium soli</name>
    <dbReference type="NCBI Taxonomy" id="446075"/>
    <lineage>
        <taxon>Bacteria</taxon>
        <taxon>Bacillati</taxon>
        <taxon>Actinomycetota</taxon>
        <taxon>Actinomycetes</taxon>
        <taxon>Micrococcales</taxon>
        <taxon>Microbacteriaceae</taxon>
        <taxon>Microbacterium</taxon>
    </lineage>
</organism>
<keyword evidence="7" id="KW-1185">Reference proteome</keyword>
<keyword evidence="2 4" id="KW-0238">DNA-binding</keyword>
<evidence type="ECO:0000256" key="4">
    <source>
        <dbReference type="PROSITE-ProRule" id="PRU00335"/>
    </source>
</evidence>
<proteinExistence type="predicted"/>
<feature type="domain" description="HTH tetR-type" evidence="5">
    <location>
        <begin position="10"/>
        <end position="70"/>
    </location>
</feature>
<dbReference type="EMBL" id="BAABCP010000001">
    <property type="protein sequence ID" value="GAA3927620.1"/>
    <property type="molecule type" value="Genomic_DNA"/>
</dbReference>
<dbReference type="PRINTS" id="PR00455">
    <property type="entry name" value="HTHTETR"/>
</dbReference>
<dbReference type="InterPro" id="IPR050109">
    <property type="entry name" value="HTH-type_TetR-like_transc_reg"/>
</dbReference>
<comment type="caution">
    <text evidence="6">The sequence shown here is derived from an EMBL/GenBank/DDBJ whole genome shotgun (WGS) entry which is preliminary data.</text>
</comment>
<evidence type="ECO:0000256" key="1">
    <source>
        <dbReference type="ARBA" id="ARBA00023015"/>
    </source>
</evidence>
<feature type="DNA-binding region" description="H-T-H motif" evidence="4">
    <location>
        <begin position="33"/>
        <end position="52"/>
    </location>
</feature>
<dbReference type="Pfam" id="PF00440">
    <property type="entry name" value="TetR_N"/>
    <property type="match status" value="1"/>
</dbReference>
<evidence type="ECO:0000313" key="7">
    <source>
        <dbReference type="Proteomes" id="UP001501591"/>
    </source>
</evidence>
<dbReference type="SUPFAM" id="SSF46689">
    <property type="entry name" value="Homeodomain-like"/>
    <property type="match status" value="1"/>
</dbReference>
<dbReference type="PANTHER" id="PTHR30055">
    <property type="entry name" value="HTH-TYPE TRANSCRIPTIONAL REGULATOR RUTR"/>
    <property type="match status" value="1"/>
</dbReference>
<sequence length="192" mass="21291">MASLIERKQHRARLRIIEAADDLFADRGFNAVSVSDIAERAEVGRTTFFRHFGDKQEVVFAREREVLALIAVEDVPAPGADPSDLIEALRALQPIILGVTSRMTADADAFRRHMRLVQAHPELGERDAAKLQEIADLLGDLLTNRGWDASVATLSGRLAVACFQAARRESTDPTDLAERTRRALERILGLRP</sequence>
<dbReference type="InterPro" id="IPR023772">
    <property type="entry name" value="DNA-bd_HTH_TetR-type_CS"/>
</dbReference>
<evidence type="ECO:0000259" key="5">
    <source>
        <dbReference type="PROSITE" id="PS50977"/>
    </source>
</evidence>
<dbReference type="PROSITE" id="PS50977">
    <property type="entry name" value="HTH_TETR_2"/>
    <property type="match status" value="1"/>
</dbReference>
<dbReference type="PANTHER" id="PTHR30055:SF234">
    <property type="entry name" value="HTH-TYPE TRANSCRIPTIONAL REGULATOR BETI"/>
    <property type="match status" value="1"/>
</dbReference>
<reference evidence="7" key="1">
    <citation type="journal article" date="2019" name="Int. J. Syst. Evol. Microbiol.">
        <title>The Global Catalogue of Microorganisms (GCM) 10K type strain sequencing project: providing services to taxonomists for standard genome sequencing and annotation.</title>
        <authorList>
            <consortium name="The Broad Institute Genomics Platform"/>
            <consortium name="The Broad Institute Genome Sequencing Center for Infectious Disease"/>
            <person name="Wu L."/>
            <person name="Ma J."/>
        </authorList>
    </citation>
    <scope>NUCLEOTIDE SEQUENCE [LARGE SCALE GENOMIC DNA]</scope>
    <source>
        <strain evidence="7">JCM 17024</strain>
    </source>
</reference>
<gene>
    <name evidence="6" type="ORF">GCM10022383_03280</name>
</gene>
<dbReference type="InterPro" id="IPR009057">
    <property type="entry name" value="Homeodomain-like_sf"/>
</dbReference>
<accession>A0ABP7MQ51</accession>
<keyword evidence="3" id="KW-0804">Transcription</keyword>